<proteinExistence type="predicted"/>
<evidence type="ECO:0000256" key="4">
    <source>
        <dbReference type="SAM" id="SignalP"/>
    </source>
</evidence>
<organism evidence="5 6">
    <name type="scientific">Gracilimonas sediminicola</name>
    <dbReference type="NCBI Taxonomy" id="2952158"/>
    <lineage>
        <taxon>Bacteria</taxon>
        <taxon>Pseudomonadati</taxon>
        <taxon>Balneolota</taxon>
        <taxon>Balneolia</taxon>
        <taxon>Balneolales</taxon>
        <taxon>Balneolaceae</taxon>
        <taxon>Gracilimonas</taxon>
    </lineage>
</organism>
<comment type="caution">
    <text evidence="5">The sequence shown here is derived from an EMBL/GenBank/DDBJ whole genome shotgun (WGS) entry which is preliminary data.</text>
</comment>
<feature type="repeat" description="TPR" evidence="3">
    <location>
        <begin position="151"/>
        <end position="184"/>
    </location>
</feature>
<dbReference type="SUPFAM" id="SSF48452">
    <property type="entry name" value="TPR-like"/>
    <property type="match status" value="1"/>
</dbReference>
<dbReference type="GO" id="GO:0006368">
    <property type="term" value="P:transcription elongation by RNA polymerase II"/>
    <property type="evidence" value="ECO:0007669"/>
    <property type="project" value="TreeGrafter"/>
</dbReference>
<evidence type="ECO:0000313" key="6">
    <source>
        <dbReference type="Proteomes" id="UP001139125"/>
    </source>
</evidence>
<feature type="repeat" description="TPR" evidence="3">
    <location>
        <begin position="186"/>
        <end position="219"/>
    </location>
</feature>
<evidence type="ECO:0000313" key="5">
    <source>
        <dbReference type="EMBL" id="MCP9290625.1"/>
    </source>
</evidence>
<dbReference type="Gene3D" id="1.25.40.10">
    <property type="entry name" value="Tetratricopeptide repeat domain"/>
    <property type="match status" value="2"/>
</dbReference>
<feature type="signal peptide" evidence="4">
    <location>
        <begin position="1"/>
        <end position="29"/>
    </location>
</feature>
<evidence type="ECO:0000256" key="3">
    <source>
        <dbReference type="PROSITE-ProRule" id="PRU00339"/>
    </source>
</evidence>
<gene>
    <name evidence="5" type="ORF">NM125_03390</name>
</gene>
<dbReference type="InterPro" id="IPR019734">
    <property type="entry name" value="TPR_rpt"/>
</dbReference>
<dbReference type="PROSITE" id="PS50005">
    <property type="entry name" value="TPR"/>
    <property type="match status" value="2"/>
</dbReference>
<protein>
    <submittedName>
        <fullName evidence="5">Tetratricopeptide repeat protein</fullName>
    </submittedName>
</protein>
<dbReference type="InterPro" id="IPR011990">
    <property type="entry name" value="TPR-like_helical_dom_sf"/>
</dbReference>
<dbReference type="PANTHER" id="PTHR14027">
    <property type="entry name" value="RNA POLYMERASE-ASSOCIATED PROTEIN CTR9"/>
    <property type="match status" value="1"/>
</dbReference>
<dbReference type="RefSeq" id="WP_255132870.1">
    <property type="nucleotide sequence ID" value="NZ_JANDBC010000001.1"/>
</dbReference>
<evidence type="ECO:0000256" key="1">
    <source>
        <dbReference type="ARBA" id="ARBA00022737"/>
    </source>
</evidence>
<sequence length="396" mass="44742">MTISNFTRLTGLLLVAGFFISCSTSQVNIDELLANNKYQEAITEIDNRLAENPEQPSLYIQKATINADLAHQADPELRAKFYENTADNFELAVEYGADASQVSVIDSLRQQYWKKEHNAGLRISENEDISERYQRAAIHFQNALILREDAVSSYKNLSIAQFNVGDLDDAIQTLETALNYTDEDPVEIYENLGYLHLEKGDPEQAASYYEQANTNMQEDMNLAFGLINAYISDGNSERASDMLENLVAEYPNNANLRNVYGTQLYQITSGILQDLKQAYSSNDTMLVEQIKFEAEGMGDEAETELIEAFKRDTSNTEYLESLAVFYNNLSAQYLSLLPVAFENDRASLESKAYTLINFAIDYYEKLVVIDPNNEEYTSKLSVLKTLKNRKTASADN</sequence>
<dbReference type="Proteomes" id="UP001139125">
    <property type="component" value="Unassembled WGS sequence"/>
</dbReference>
<dbReference type="SMART" id="SM00028">
    <property type="entry name" value="TPR"/>
    <property type="match status" value="3"/>
</dbReference>
<evidence type="ECO:0000256" key="2">
    <source>
        <dbReference type="ARBA" id="ARBA00022803"/>
    </source>
</evidence>
<name>A0A9X2L1L0_9BACT</name>
<accession>A0A9X2L1L0</accession>
<dbReference type="Pfam" id="PF14559">
    <property type="entry name" value="TPR_19"/>
    <property type="match status" value="1"/>
</dbReference>
<dbReference type="EMBL" id="JANDBC010000001">
    <property type="protein sequence ID" value="MCP9290625.1"/>
    <property type="molecule type" value="Genomic_DNA"/>
</dbReference>
<dbReference type="InterPro" id="IPR031101">
    <property type="entry name" value="Ctr9"/>
</dbReference>
<feature type="chain" id="PRO_5040953502" evidence="4">
    <location>
        <begin position="30"/>
        <end position="396"/>
    </location>
</feature>
<keyword evidence="1" id="KW-0677">Repeat</keyword>
<keyword evidence="2 3" id="KW-0802">TPR repeat</keyword>
<keyword evidence="6" id="KW-1185">Reference proteome</keyword>
<dbReference type="PANTHER" id="PTHR14027:SF2">
    <property type="entry name" value="RNA POLYMERASE-ASSOCIATED PROTEIN CTR9 HOMOLOG"/>
    <property type="match status" value="1"/>
</dbReference>
<dbReference type="GO" id="GO:0000993">
    <property type="term" value="F:RNA polymerase II complex binding"/>
    <property type="evidence" value="ECO:0007669"/>
    <property type="project" value="TreeGrafter"/>
</dbReference>
<keyword evidence="4" id="KW-0732">Signal</keyword>
<reference evidence="5" key="1">
    <citation type="submission" date="2022-06" db="EMBL/GenBank/DDBJ databases">
        <title>Gracilimonas sp. CAU 1638 isolated from sea sediment.</title>
        <authorList>
            <person name="Kim W."/>
        </authorList>
    </citation>
    <scope>NUCLEOTIDE SEQUENCE</scope>
    <source>
        <strain evidence="5">CAU 1638</strain>
    </source>
</reference>
<dbReference type="GO" id="GO:0006355">
    <property type="term" value="P:regulation of DNA-templated transcription"/>
    <property type="evidence" value="ECO:0007669"/>
    <property type="project" value="InterPro"/>
</dbReference>
<dbReference type="AlphaFoldDB" id="A0A9X2L1L0"/>